<dbReference type="CDD" id="cd08662">
    <property type="entry name" value="M13"/>
    <property type="match status" value="1"/>
</dbReference>
<dbReference type="EMBL" id="CP009245">
    <property type="protein sequence ID" value="APT83799.1"/>
    <property type="molecule type" value="Genomic_DNA"/>
</dbReference>
<dbReference type="GO" id="GO:0005886">
    <property type="term" value="C:plasma membrane"/>
    <property type="evidence" value="ECO:0007669"/>
    <property type="project" value="TreeGrafter"/>
</dbReference>
<dbReference type="GO" id="GO:0004222">
    <property type="term" value="F:metalloendopeptidase activity"/>
    <property type="evidence" value="ECO:0007669"/>
    <property type="project" value="InterPro"/>
</dbReference>
<gene>
    <name evidence="10" type="ORF">CAQU_00385</name>
</gene>
<dbReference type="InterPro" id="IPR024079">
    <property type="entry name" value="MetalloPept_cat_dom_sf"/>
</dbReference>
<dbReference type="InterPro" id="IPR018497">
    <property type="entry name" value="Peptidase_M13_C"/>
</dbReference>
<keyword evidence="11" id="KW-1185">Reference proteome</keyword>
<dbReference type="RefSeq" id="WP_075724257.1">
    <property type="nucleotide sequence ID" value="NZ_CP009245.1"/>
</dbReference>
<dbReference type="PROSITE" id="PS51885">
    <property type="entry name" value="NEPRILYSIN"/>
    <property type="match status" value="1"/>
</dbReference>
<feature type="domain" description="Peptidase M13 N-terminal" evidence="9">
    <location>
        <begin position="2"/>
        <end position="352"/>
    </location>
</feature>
<keyword evidence="6" id="KW-0862">Zinc</keyword>
<evidence type="ECO:0000256" key="2">
    <source>
        <dbReference type="ARBA" id="ARBA00007357"/>
    </source>
</evidence>
<evidence type="ECO:0000256" key="7">
    <source>
        <dbReference type="ARBA" id="ARBA00023049"/>
    </source>
</evidence>
<dbReference type="InterPro" id="IPR042089">
    <property type="entry name" value="Peptidase_M13_dom_2"/>
</dbReference>
<keyword evidence="7" id="KW-0482">Metalloprotease</keyword>
<evidence type="ECO:0000259" key="8">
    <source>
        <dbReference type="Pfam" id="PF01431"/>
    </source>
</evidence>
<dbReference type="AlphaFoldDB" id="A0A1L7CD79"/>
<organism evidence="10 11">
    <name type="scientific">Corynebacterium aquilae DSM 44791</name>
    <dbReference type="NCBI Taxonomy" id="1431546"/>
    <lineage>
        <taxon>Bacteria</taxon>
        <taxon>Bacillati</taxon>
        <taxon>Actinomycetota</taxon>
        <taxon>Actinomycetes</taxon>
        <taxon>Mycobacteriales</taxon>
        <taxon>Corynebacteriaceae</taxon>
        <taxon>Corynebacterium</taxon>
    </lineage>
</organism>
<evidence type="ECO:0000313" key="11">
    <source>
        <dbReference type="Proteomes" id="UP000185478"/>
    </source>
</evidence>
<evidence type="ECO:0000256" key="5">
    <source>
        <dbReference type="ARBA" id="ARBA00022801"/>
    </source>
</evidence>
<dbReference type="Pfam" id="PF01431">
    <property type="entry name" value="Peptidase_M13"/>
    <property type="match status" value="1"/>
</dbReference>
<keyword evidence="3" id="KW-0645">Protease</keyword>
<evidence type="ECO:0000256" key="6">
    <source>
        <dbReference type="ARBA" id="ARBA00022833"/>
    </source>
</evidence>
<dbReference type="GO" id="GO:0046872">
    <property type="term" value="F:metal ion binding"/>
    <property type="evidence" value="ECO:0007669"/>
    <property type="project" value="UniProtKB-KW"/>
</dbReference>
<dbReference type="InterPro" id="IPR000718">
    <property type="entry name" value="Peptidase_M13"/>
</dbReference>
<dbReference type="SUPFAM" id="SSF55486">
    <property type="entry name" value="Metalloproteases ('zincins'), catalytic domain"/>
    <property type="match status" value="1"/>
</dbReference>
<keyword evidence="5" id="KW-0378">Hydrolase</keyword>
<evidence type="ECO:0000256" key="3">
    <source>
        <dbReference type="ARBA" id="ARBA00022670"/>
    </source>
</evidence>
<evidence type="ECO:0000256" key="1">
    <source>
        <dbReference type="ARBA" id="ARBA00001947"/>
    </source>
</evidence>
<dbReference type="Proteomes" id="UP000185478">
    <property type="component" value="Chromosome"/>
</dbReference>
<name>A0A1L7CD79_9CORY</name>
<keyword evidence="4" id="KW-0479">Metal-binding</keyword>
<dbReference type="Gene3D" id="1.10.1380.10">
    <property type="entry name" value="Neutral endopeptidase , domain2"/>
    <property type="match status" value="1"/>
</dbReference>
<dbReference type="InterPro" id="IPR008753">
    <property type="entry name" value="Peptidase_M13_N"/>
</dbReference>
<comment type="cofactor">
    <cofactor evidence="1">
        <name>Zn(2+)</name>
        <dbReference type="ChEBI" id="CHEBI:29105"/>
    </cofactor>
</comment>
<comment type="similarity">
    <text evidence="2">Belongs to the peptidase M13 family.</text>
</comment>
<feature type="domain" description="Peptidase M13 C-terminal" evidence="8">
    <location>
        <begin position="405"/>
        <end position="589"/>
    </location>
</feature>
<dbReference type="KEGG" id="caqu:CAQU_00385"/>
<dbReference type="Pfam" id="PF05649">
    <property type="entry name" value="Peptidase_M13_N"/>
    <property type="match status" value="1"/>
</dbReference>
<dbReference type="GO" id="GO:0016485">
    <property type="term" value="P:protein processing"/>
    <property type="evidence" value="ECO:0007669"/>
    <property type="project" value="TreeGrafter"/>
</dbReference>
<proteinExistence type="inferred from homology"/>
<evidence type="ECO:0000256" key="4">
    <source>
        <dbReference type="ARBA" id="ARBA00022723"/>
    </source>
</evidence>
<reference evidence="10 11" key="1">
    <citation type="submission" date="2014-08" db="EMBL/GenBank/DDBJ databases">
        <title>Complete genome sequence of Corynebacterium aquilae S-613T(T) (=DSM 44791(T)), isolated from the choana of a healthy golden eagle.</title>
        <authorList>
            <person name="Ruckert C."/>
            <person name="Albersmeier A."/>
            <person name="Winkler A."/>
            <person name="Kalinowski J."/>
        </authorList>
    </citation>
    <scope>NUCLEOTIDE SEQUENCE [LARGE SCALE GENOMIC DNA]</scope>
    <source>
        <strain evidence="10 11">S-613</strain>
    </source>
</reference>
<dbReference type="STRING" id="1431546.CAQU_00385"/>
<sequence>MDDLYREINGHWLDTHEIPADRSSDGAFYELRDESEKAVHELLKKDTGLGGTLFAKFLNQRGTIDDLDPDLQAIAAADSIDELFRVHGELDRTGVAGPLGFYVTKDAQGTNDVAFVYQSGLGLPEKEYYTSTPEILADYEQHVARMLRFLPDFAEADAADKAAAKIVQFESELASHHWDKEDTRDAIKSYNPTTVEELPARARAFLTAAGAHGKIINRTPSFLEALQSLEDLEQMKLWSVWQVLGSRAHLLSDEISKANFDFYGTRLSGAQEQRARWKRAVGFAEQHVGEEIGKLYVVDHFPPTHKAEMMRLVDYLLGAYNERIRSLEWMTEETKQKALDKLAKFTPNVGYPDKWRDFSELTITDQMSLVECERVCHAFNHDYGVGKIGQPSDPSEWHMTPQTVNAYYSPNTNGITFPAAILQAPFYSPQASDAANFGGIGAVIGHEIGHGFDDQGSRYDGDGMLNSWWTDEDRAAFEQLTAKLVDQFDGLVPSCLEGTDSKGVNGRFTLGENIGDLGGLGIALVAYKNFAGEDADLKEFFSNWARVWRSKTRPEMAAQLLSIDPHSPAEFRCNVIAANIDDFYDTFEVGAMAIPAEDRVRIW</sequence>
<dbReference type="Gene3D" id="3.40.390.10">
    <property type="entry name" value="Collagenase (Catalytic Domain)"/>
    <property type="match status" value="1"/>
</dbReference>
<dbReference type="OrthoDB" id="9775677at2"/>
<evidence type="ECO:0000259" key="9">
    <source>
        <dbReference type="Pfam" id="PF05649"/>
    </source>
</evidence>
<dbReference type="PRINTS" id="PR00786">
    <property type="entry name" value="NEPRILYSIN"/>
</dbReference>
<evidence type="ECO:0000313" key="10">
    <source>
        <dbReference type="EMBL" id="APT83799.1"/>
    </source>
</evidence>
<accession>A0A1L7CD79</accession>
<dbReference type="PANTHER" id="PTHR11733">
    <property type="entry name" value="ZINC METALLOPROTEASE FAMILY M13 NEPRILYSIN-RELATED"/>
    <property type="match status" value="1"/>
</dbReference>
<dbReference type="PANTHER" id="PTHR11733:SF167">
    <property type="entry name" value="FI17812P1-RELATED"/>
    <property type="match status" value="1"/>
</dbReference>
<protein>
    <submittedName>
        <fullName evidence="10">Peptidase M13</fullName>
    </submittedName>
</protein>